<name>A0AAW1VB14_9CUCU</name>
<protein>
    <recommendedName>
        <fullName evidence="4">VWFA domain-containing protein</fullName>
    </recommendedName>
</protein>
<feature type="signal peptide" evidence="1">
    <location>
        <begin position="1"/>
        <end position="22"/>
    </location>
</feature>
<dbReference type="Proteomes" id="UP001431783">
    <property type="component" value="Unassembled WGS sequence"/>
</dbReference>
<evidence type="ECO:0008006" key="4">
    <source>
        <dbReference type="Google" id="ProtNLM"/>
    </source>
</evidence>
<feature type="chain" id="PRO_5043553590" description="VWFA domain-containing protein" evidence="1">
    <location>
        <begin position="23"/>
        <end position="680"/>
    </location>
</feature>
<keyword evidence="3" id="KW-1185">Reference proteome</keyword>
<accession>A0AAW1VB14</accession>
<gene>
    <name evidence="2" type="ORF">WA026_004799</name>
</gene>
<proteinExistence type="predicted"/>
<dbReference type="EMBL" id="JARQZJ010000122">
    <property type="protein sequence ID" value="KAK9889517.1"/>
    <property type="molecule type" value="Genomic_DNA"/>
</dbReference>
<keyword evidence="1" id="KW-0732">Signal</keyword>
<evidence type="ECO:0000313" key="2">
    <source>
        <dbReference type="EMBL" id="KAK9889517.1"/>
    </source>
</evidence>
<reference evidence="2 3" key="1">
    <citation type="submission" date="2023-03" db="EMBL/GenBank/DDBJ databases">
        <title>Genome insight into feeding habits of ladybird beetles.</title>
        <authorList>
            <person name="Li H.-S."/>
            <person name="Huang Y.-H."/>
            <person name="Pang H."/>
        </authorList>
    </citation>
    <scope>NUCLEOTIDE SEQUENCE [LARGE SCALE GENOMIC DNA]</scope>
    <source>
        <strain evidence="2">SYSU_2023b</strain>
        <tissue evidence="2">Whole body</tissue>
    </source>
</reference>
<evidence type="ECO:0000256" key="1">
    <source>
        <dbReference type="SAM" id="SignalP"/>
    </source>
</evidence>
<evidence type="ECO:0000313" key="3">
    <source>
        <dbReference type="Proteomes" id="UP001431783"/>
    </source>
</evidence>
<comment type="caution">
    <text evidence="2">The sequence shown here is derived from an EMBL/GenBank/DDBJ whole genome shotgun (WGS) entry which is preliminary data.</text>
</comment>
<organism evidence="2 3">
    <name type="scientific">Henosepilachna vigintioctopunctata</name>
    <dbReference type="NCBI Taxonomy" id="420089"/>
    <lineage>
        <taxon>Eukaryota</taxon>
        <taxon>Metazoa</taxon>
        <taxon>Ecdysozoa</taxon>
        <taxon>Arthropoda</taxon>
        <taxon>Hexapoda</taxon>
        <taxon>Insecta</taxon>
        <taxon>Pterygota</taxon>
        <taxon>Neoptera</taxon>
        <taxon>Endopterygota</taxon>
        <taxon>Coleoptera</taxon>
        <taxon>Polyphaga</taxon>
        <taxon>Cucujiformia</taxon>
        <taxon>Coccinelloidea</taxon>
        <taxon>Coccinellidae</taxon>
        <taxon>Epilachninae</taxon>
        <taxon>Epilachnini</taxon>
        <taxon>Henosepilachna</taxon>
    </lineage>
</organism>
<sequence length="680" mass="76680">MKLQIFICIILLFSFTVRRTCCSTSSHIPKLLVPCYNGSFTMENKPPLTIPVLVELLRKIEVYDKTTINLRILTKALLHEVIFDGVLQSDGSTSNSQGVPFRARGHEFHKYKLIVDYFVSGDSTLSVNESLTTNELCFLHNMLSVAVDERYRGDEEETCSYKGKKPIPSSNLNLENKIRSQCPLMRGNVNTRRGSISPGHLVYGLSAALQNTQASFSTIIHSINKTKLRLDTKKADSIWVSTIAGDLAEAVLNQANNNLKLGITGSWNDSILPTLYYVVDFITDLTETKMLGGIDGLVLANNVIAWENILMTTRLSQIIDMYYSNRGVSYNSTIRASNRNNVFNAIIKSINLTEQIIGTAYLLKEISAYDTLLSAEGIKDLASKSAEQFQNLADEITKHYDSFEYVDEISPRSNVEIIMILDGSLDFYSSKQLIYSLTEKLQVSTYGSKLGIINGENGRWIAHVTGQIFDLFSDLGKNQNYWPTQLSLHLSFETIIAHYQNTTRNNCTGGQNKPLGRAIVLLSSSARPTDSDTYKYKEALSSIKNAFPEANIIYALSEQIQQHFQDFANTYHNDTIMSFSRDVSTLSSSLGEMIRQIPGQIVSIFCGNSNTGMEDYLTPGTEKFYEIYEEYTRRYKFNIKVIYCISSSIRKSYPKPMSKYNDNTYLRFPSFIDRHPSVDL</sequence>
<dbReference type="AlphaFoldDB" id="A0AAW1VB14"/>